<name>A0ACC3NG02_9PEZI</name>
<evidence type="ECO:0000313" key="2">
    <source>
        <dbReference type="Proteomes" id="UP001281147"/>
    </source>
</evidence>
<protein>
    <submittedName>
        <fullName evidence="1">Uncharacterized protein</fullName>
    </submittedName>
</protein>
<reference evidence="1" key="1">
    <citation type="submission" date="2023-07" db="EMBL/GenBank/DDBJ databases">
        <title>Black Yeasts Isolated from many extreme environments.</title>
        <authorList>
            <person name="Coleine C."/>
            <person name="Stajich J.E."/>
            <person name="Selbmann L."/>
        </authorList>
    </citation>
    <scope>NUCLEOTIDE SEQUENCE</scope>
    <source>
        <strain evidence="1">CCFEE 5714</strain>
    </source>
</reference>
<sequence>MFPKPTILVIPGAFGLPEWYDSIVNPIAAHGYSIQAIKLPSVASTKEVAPEEGPAPTMYDDAAFIAAEVSKLADEGQDVLLLAHSYGGVPTTQSTKGLSKEERQQEGKKGRIVRLAYLTSLVPALGQSAASVLAGAPPQQTLGFKIDESGWMTHSDLPRSARICFSDLPQAEGEAWIQKFTRHSALSFPSELTHAGYKDIPVSYLICTEDLCIPVEVQREEVAMMERESGRKVDVTEIKADHIPIAGKPEMVVEWILDVLSKM</sequence>
<comment type="caution">
    <text evidence="1">The sequence shown here is derived from an EMBL/GenBank/DDBJ whole genome shotgun (WGS) entry which is preliminary data.</text>
</comment>
<proteinExistence type="predicted"/>
<dbReference type="Proteomes" id="UP001281147">
    <property type="component" value="Unassembled WGS sequence"/>
</dbReference>
<keyword evidence="2" id="KW-1185">Reference proteome</keyword>
<gene>
    <name evidence="1" type="ORF">LTR37_006582</name>
</gene>
<dbReference type="EMBL" id="JAUTXU010000044">
    <property type="protein sequence ID" value="KAK3716137.1"/>
    <property type="molecule type" value="Genomic_DNA"/>
</dbReference>
<organism evidence="1 2">
    <name type="scientific">Vermiconidia calcicola</name>
    <dbReference type="NCBI Taxonomy" id="1690605"/>
    <lineage>
        <taxon>Eukaryota</taxon>
        <taxon>Fungi</taxon>
        <taxon>Dikarya</taxon>
        <taxon>Ascomycota</taxon>
        <taxon>Pezizomycotina</taxon>
        <taxon>Dothideomycetes</taxon>
        <taxon>Dothideomycetidae</taxon>
        <taxon>Mycosphaerellales</taxon>
        <taxon>Extremaceae</taxon>
        <taxon>Vermiconidia</taxon>
    </lineage>
</organism>
<evidence type="ECO:0000313" key="1">
    <source>
        <dbReference type="EMBL" id="KAK3716137.1"/>
    </source>
</evidence>
<accession>A0ACC3NG02</accession>